<feature type="transmembrane region" description="Helical" evidence="7">
    <location>
        <begin position="104"/>
        <end position="124"/>
    </location>
</feature>
<evidence type="ECO:0000313" key="10">
    <source>
        <dbReference type="Proteomes" id="UP001597295"/>
    </source>
</evidence>
<evidence type="ECO:0000313" key="9">
    <source>
        <dbReference type="EMBL" id="MFD2265211.1"/>
    </source>
</evidence>
<evidence type="ECO:0000256" key="5">
    <source>
        <dbReference type="ARBA" id="ARBA00023136"/>
    </source>
</evidence>
<keyword evidence="3 7" id="KW-0812">Transmembrane</keyword>
<feature type="transmembrane region" description="Helical" evidence="7">
    <location>
        <begin position="130"/>
        <end position="151"/>
    </location>
</feature>
<evidence type="ECO:0000259" key="8">
    <source>
        <dbReference type="PROSITE" id="PS50850"/>
    </source>
</evidence>
<reference evidence="10" key="1">
    <citation type="journal article" date="2019" name="Int. J. Syst. Evol. Microbiol.">
        <title>The Global Catalogue of Microorganisms (GCM) 10K type strain sequencing project: providing services to taxonomists for standard genome sequencing and annotation.</title>
        <authorList>
            <consortium name="The Broad Institute Genomics Platform"/>
            <consortium name="The Broad Institute Genome Sequencing Center for Infectious Disease"/>
            <person name="Wu L."/>
            <person name="Ma J."/>
        </authorList>
    </citation>
    <scope>NUCLEOTIDE SEQUENCE [LARGE SCALE GENOMIC DNA]</scope>
    <source>
        <strain evidence="10">CGMCC 1.19062</strain>
    </source>
</reference>
<feature type="transmembrane region" description="Helical" evidence="7">
    <location>
        <begin position="191"/>
        <end position="214"/>
    </location>
</feature>
<evidence type="ECO:0000256" key="1">
    <source>
        <dbReference type="ARBA" id="ARBA00004651"/>
    </source>
</evidence>
<keyword evidence="2" id="KW-1003">Cell membrane</keyword>
<name>A0ABW5DXQ2_9PROT</name>
<gene>
    <name evidence="9" type="ORF">ACFSM5_20075</name>
</gene>
<protein>
    <submittedName>
        <fullName evidence="9">MFS transporter</fullName>
    </submittedName>
</protein>
<dbReference type="Gene3D" id="1.20.1250.20">
    <property type="entry name" value="MFS general substrate transporter like domains"/>
    <property type="match status" value="1"/>
</dbReference>
<comment type="caution">
    <text evidence="9">The sequence shown here is derived from an EMBL/GenBank/DDBJ whole genome shotgun (WGS) entry which is preliminary data.</text>
</comment>
<dbReference type="InterPro" id="IPR036259">
    <property type="entry name" value="MFS_trans_sf"/>
</dbReference>
<feature type="transmembrane region" description="Helical" evidence="7">
    <location>
        <begin position="326"/>
        <end position="349"/>
    </location>
</feature>
<feature type="transmembrane region" description="Helical" evidence="7">
    <location>
        <begin position="76"/>
        <end position="97"/>
    </location>
</feature>
<feature type="transmembrane region" description="Helical" evidence="7">
    <location>
        <begin position="269"/>
        <end position="289"/>
    </location>
</feature>
<evidence type="ECO:0000256" key="4">
    <source>
        <dbReference type="ARBA" id="ARBA00022989"/>
    </source>
</evidence>
<dbReference type="EMBL" id="JBHUIP010000016">
    <property type="protein sequence ID" value="MFD2265211.1"/>
    <property type="molecule type" value="Genomic_DNA"/>
</dbReference>
<feature type="transmembrane region" description="Helical" evidence="7">
    <location>
        <begin position="37"/>
        <end position="56"/>
    </location>
</feature>
<sequence>MSKTLADTASGPEAVPSLSETDAAPPAGIERTPLKSWLAVGSMGVGTFALVTSEFLPVGLLTHVAHDLNVTSGTAGLMLTLPGIVGAIAAPALAVGSGKLDRRIVLWILTALMIATNALAVVAPNFPLMLAGRLMLGISVGGFWAIASGLGNRLVQPQDVGKATSIIFAGISLGTVLGVPAGTLIGEIAGWRAAFGVTAALGGLLLLTQILLLPPLPPTRAIKARDLPALLRNPTARAGFLAIVFIVIGHFASYTYVTPFLKQIAGLDGTLITSLLLAYGVAGFIGNFIGGIQAAKNVRNTLTISVVLLTASAVLFPIYGTTQIGATVLLILWGLAFGGFPISLQTWMFKSAPEALESGSALFVSTFQIFIAVGSAFGGWVVDGIGLSATMILGGIIAGLAILSVWVSGRNPDASGVSVKDMPKGH</sequence>
<dbReference type="PANTHER" id="PTHR43124">
    <property type="entry name" value="PURINE EFFLUX PUMP PBUE"/>
    <property type="match status" value="1"/>
</dbReference>
<proteinExistence type="predicted"/>
<feature type="region of interest" description="Disordered" evidence="6">
    <location>
        <begin position="1"/>
        <end position="27"/>
    </location>
</feature>
<feature type="transmembrane region" description="Helical" evidence="7">
    <location>
        <begin position="387"/>
        <end position="407"/>
    </location>
</feature>
<dbReference type="PANTHER" id="PTHR43124:SF3">
    <property type="entry name" value="CHLORAMPHENICOL EFFLUX PUMP RV0191"/>
    <property type="match status" value="1"/>
</dbReference>
<dbReference type="InterPro" id="IPR050189">
    <property type="entry name" value="MFS_Efflux_Transporters"/>
</dbReference>
<dbReference type="Pfam" id="PF07690">
    <property type="entry name" value="MFS_1"/>
    <property type="match status" value="1"/>
</dbReference>
<dbReference type="CDD" id="cd17324">
    <property type="entry name" value="MFS_NepI_like"/>
    <property type="match status" value="1"/>
</dbReference>
<feature type="transmembrane region" description="Helical" evidence="7">
    <location>
        <begin position="361"/>
        <end position="381"/>
    </location>
</feature>
<evidence type="ECO:0000256" key="6">
    <source>
        <dbReference type="SAM" id="MobiDB-lite"/>
    </source>
</evidence>
<keyword evidence="4 7" id="KW-1133">Transmembrane helix</keyword>
<dbReference type="RefSeq" id="WP_379878383.1">
    <property type="nucleotide sequence ID" value="NZ_JBHUIP010000016.1"/>
</dbReference>
<dbReference type="Proteomes" id="UP001597295">
    <property type="component" value="Unassembled WGS sequence"/>
</dbReference>
<dbReference type="PROSITE" id="PS50850">
    <property type="entry name" value="MFS"/>
    <property type="match status" value="1"/>
</dbReference>
<keyword evidence="10" id="KW-1185">Reference proteome</keyword>
<feature type="transmembrane region" description="Helical" evidence="7">
    <location>
        <begin position="235"/>
        <end position="257"/>
    </location>
</feature>
<evidence type="ECO:0000256" key="3">
    <source>
        <dbReference type="ARBA" id="ARBA00022692"/>
    </source>
</evidence>
<evidence type="ECO:0000256" key="2">
    <source>
        <dbReference type="ARBA" id="ARBA00022475"/>
    </source>
</evidence>
<comment type="subcellular location">
    <subcellularLocation>
        <location evidence="1">Cell membrane</location>
        <topology evidence="1">Multi-pass membrane protein</topology>
    </subcellularLocation>
</comment>
<dbReference type="SUPFAM" id="SSF103473">
    <property type="entry name" value="MFS general substrate transporter"/>
    <property type="match status" value="1"/>
</dbReference>
<dbReference type="InterPro" id="IPR020846">
    <property type="entry name" value="MFS_dom"/>
</dbReference>
<keyword evidence="5 7" id="KW-0472">Membrane</keyword>
<organism evidence="9 10">
    <name type="scientific">Lacibacterium aquatile</name>
    <dbReference type="NCBI Taxonomy" id="1168082"/>
    <lineage>
        <taxon>Bacteria</taxon>
        <taxon>Pseudomonadati</taxon>
        <taxon>Pseudomonadota</taxon>
        <taxon>Alphaproteobacteria</taxon>
        <taxon>Rhodospirillales</taxon>
        <taxon>Rhodospirillaceae</taxon>
    </lineage>
</organism>
<accession>A0ABW5DXQ2</accession>
<evidence type="ECO:0000256" key="7">
    <source>
        <dbReference type="SAM" id="Phobius"/>
    </source>
</evidence>
<feature type="transmembrane region" description="Helical" evidence="7">
    <location>
        <begin position="301"/>
        <end position="320"/>
    </location>
</feature>
<dbReference type="InterPro" id="IPR011701">
    <property type="entry name" value="MFS"/>
</dbReference>
<feature type="transmembrane region" description="Helical" evidence="7">
    <location>
        <begin position="163"/>
        <end position="185"/>
    </location>
</feature>
<feature type="domain" description="Major facilitator superfamily (MFS) profile" evidence="8">
    <location>
        <begin position="39"/>
        <end position="413"/>
    </location>
</feature>